<dbReference type="InterPro" id="IPR050951">
    <property type="entry name" value="Retrovirus_Pol_polyprotein"/>
</dbReference>
<dbReference type="GO" id="GO:0006508">
    <property type="term" value="P:proteolysis"/>
    <property type="evidence" value="ECO:0007669"/>
    <property type="project" value="InterPro"/>
</dbReference>
<keyword evidence="3" id="KW-0229">DNA integration</keyword>
<dbReference type="FunFam" id="3.30.70.270:FF:000026">
    <property type="entry name" value="Transposon Ty3-G Gag-Pol polyprotein"/>
    <property type="match status" value="1"/>
</dbReference>
<gene>
    <name evidence="4" type="ORF">PACLA_8A033886</name>
</gene>
<evidence type="ECO:0000256" key="1">
    <source>
        <dbReference type="ARBA" id="ARBA00022842"/>
    </source>
</evidence>
<dbReference type="GO" id="GO:0004190">
    <property type="term" value="F:aspartic-type endopeptidase activity"/>
    <property type="evidence" value="ECO:0007669"/>
    <property type="project" value="InterPro"/>
</dbReference>
<keyword evidence="2" id="KW-0694">RNA-binding</keyword>
<dbReference type="PROSITE" id="PS00141">
    <property type="entry name" value="ASP_PROTEASE"/>
    <property type="match status" value="1"/>
</dbReference>
<dbReference type="Pfam" id="PF17919">
    <property type="entry name" value="RT_RNaseH_2"/>
    <property type="match status" value="1"/>
</dbReference>
<accession>A0A7D9D626</accession>
<keyword evidence="1" id="KW-0460">Magnesium</keyword>
<dbReference type="PANTHER" id="PTHR37984:SF11">
    <property type="entry name" value="INTEGRASE CATALYTIC DOMAIN-CONTAINING PROTEIN"/>
    <property type="match status" value="1"/>
</dbReference>
<dbReference type="GO" id="GO:0015074">
    <property type="term" value="P:DNA integration"/>
    <property type="evidence" value="ECO:0007669"/>
    <property type="project" value="UniProtKB-KW"/>
</dbReference>
<organism evidence="4 5">
    <name type="scientific">Paramuricea clavata</name>
    <name type="common">Red gorgonian</name>
    <name type="synonym">Violescent sea-whip</name>
    <dbReference type="NCBI Taxonomy" id="317549"/>
    <lineage>
        <taxon>Eukaryota</taxon>
        <taxon>Metazoa</taxon>
        <taxon>Cnidaria</taxon>
        <taxon>Anthozoa</taxon>
        <taxon>Octocorallia</taxon>
        <taxon>Malacalcyonacea</taxon>
        <taxon>Plexauridae</taxon>
        <taxon>Paramuricea</taxon>
    </lineage>
</organism>
<evidence type="ECO:0000256" key="3">
    <source>
        <dbReference type="ARBA" id="ARBA00022908"/>
    </source>
</evidence>
<keyword evidence="5" id="KW-1185">Reference proteome</keyword>
<dbReference type="CDD" id="cd09274">
    <property type="entry name" value="RNase_HI_RT_Ty3"/>
    <property type="match status" value="1"/>
</dbReference>
<dbReference type="CDD" id="cd01647">
    <property type="entry name" value="RT_LTR"/>
    <property type="match status" value="1"/>
</dbReference>
<dbReference type="PROSITE" id="PS50878">
    <property type="entry name" value="RT_POL"/>
    <property type="match status" value="1"/>
</dbReference>
<dbReference type="InterPro" id="IPR000477">
    <property type="entry name" value="RT_dom"/>
</dbReference>
<dbReference type="EMBL" id="CACRXK020000076">
    <property type="protein sequence ID" value="CAB3977858.1"/>
    <property type="molecule type" value="Genomic_DNA"/>
</dbReference>
<dbReference type="PANTHER" id="PTHR37984">
    <property type="entry name" value="PROTEIN CBG26694"/>
    <property type="match status" value="1"/>
</dbReference>
<dbReference type="InterPro" id="IPR043128">
    <property type="entry name" value="Rev_trsase/Diguanyl_cyclase"/>
</dbReference>
<dbReference type="OrthoDB" id="10060843at2759"/>
<dbReference type="Gene3D" id="2.40.70.10">
    <property type="entry name" value="Acid Proteases"/>
    <property type="match status" value="1"/>
</dbReference>
<dbReference type="Pfam" id="PF00078">
    <property type="entry name" value="RVT_1"/>
    <property type="match status" value="1"/>
</dbReference>
<dbReference type="GO" id="GO:0003723">
    <property type="term" value="F:RNA binding"/>
    <property type="evidence" value="ECO:0007669"/>
    <property type="project" value="UniProtKB-KW"/>
</dbReference>
<dbReference type="Gene3D" id="3.30.70.270">
    <property type="match status" value="2"/>
</dbReference>
<dbReference type="SUPFAM" id="SSF50630">
    <property type="entry name" value="Acid proteases"/>
    <property type="match status" value="1"/>
</dbReference>
<dbReference type="InterPro" id="IPR001969">
    <property type="entry name" value="Aspartic_peptidase_AS"/>
</dbReference>
<dbReference type="SUPFAM" id="SSF56672">
    <property type="entry name" value="DNA/RNA polymerases"/>
    <property type="match status" value="1"/>
</dbReference>
<evidence type="ECO:0000256" key="2">
    <source>
        <dbReference type="ARBA" id="ARBA00022884"/>
    </source>
</evidence>
<dbReference type="Proteomes" id="UP001152795">
    <property type="component" value="Unassembled WGS sequence"/>
</dbReference>
<dbReference type="InterPro" id="IPR021109">
    <property type="entry name" value="Peptidase_aspartic_dom_sf"/>
</dbReference>
<dbReference type="InterPro" id="IPR043502">
    <property type="entry name" value="DNA/RNA_pol_sf"/>
</dbReference>
<proteinExistence type="predicted"/>
<evidence type="ECO:0000313" key="4">
    <source>
        <dbReference type="EMBL" id="CAB3977858.1"/>
    </source>
</evidence>
<dbReference type="AlphaFoldDB" id="A0A7D9D626"/>
<dbReference type="InterPro" id="IPR041577">
    <property type="entry name" value="RT_RNaseH_2"/>
</dbReference>
<sequence length="849" mass="96711">MATAGKIDVAPLAPFDPISEPTSLSQRWKVWKRRFETYVVAVNVKDNAQKRALLLYQAGEATQEIFDTLSETGEDNDYKTAIEKLDEYFSPKKNVDYEIFQFRQAKQNADEPTDQFATRLRKLAAHCEFHDVDHEIKSAIIQNCRSKHLRRYALWQDKVTLTELLSKARTLENSEQQAKGIEERLASTNIQDEEANFVNPPRSNGQQRRQHCRNCGLSWPHRDAPCPAKGQTCRKCNKQNHYVRVCRSSVPSTRNPINTRPRPIRPDNNQHNIQQVGYQEDHYSNSPSSSSDDEHLYTCVDSKSTKMPSTKVQINNVHVKMIIDTGASINIIDENTFANINKYKRISLKRTRTKLFAYGSKQQLPVIGTFEATIETKKRVTVSTIHVVRGNYGSLLSYQTATELNLIKVNVNNVKVTGNDKIEQCHDSLKDKMDKKFPHLFHGIGKLHNFEAKLHIDSSVPPVAQPARRIPFHLRRKVSAALKQLEKDDIIEKVEGPTPWISPLVVIPKNDGTVHLCVDMRRANCAIQRERHPCPTVDDLIHAMNGAKVFSKLDLRSGYHQLLLAEESRYITTFVTHKGLRRYKRLNFGTNSASELFQKVIHDQIHDIPGAINISDDVIIYGKSQQEHDTALHNVCQRFTKVGLTLNNEKCQFSQTKLTFFGMVFSAEGISADPHKVSAIKNASPPSSVKDVRSFLGMATYCAKFIPNFSHLREPLRKLTMKSAQFRWTRCEQTAFDNIKNALTSDTVMAYFDQTKPTELITDASPWGLSAILAQNSTQHDDRRIVAYVSRSLSEVERKYSQTEREALAIVWAMERLQIYLRGGKFTLYTDCKPIELILGNPKSKPLHA</sequence>
<protein>
    <submittedName>
        <fullName evidence="4">Transposon Tf2-9 poly</fullName>
    </submittedName>
</protein>
<name>A0A7D9D626_PARCT</name>
<dbReference type="Gene3D" id="3.10.10.10">
    <property type="entry name" value="HIV Type 1 Reverse Transcriptase, subunit A, domain 1"/>
    <property type="match status" value="1"/>
</dbReference>
<evidence type="ECO:0000313" key="5">
    <source>
        <dbReference type="Proteomes" id="UP001152795"/>
    </source>
</evidence>
<reference evidence="4" key="1">
    <citation type="submission" date="2020-04" db="EMBL/GenBank/DDBJ databases">
        <authorList>
            <person name="Alioto T."/>
            <person name="Alioto T."/>
            <person name="Gomez Garrido J."/>
        </authorList>
    </citation>
    <scope>NUCLEOTIDE SEQUENCE</scope>
    <source>
        <strain evidence="4">A484AB</strain>
    </source>
</reference>
<comment type="caution">
    <text evidence="4">The sequence shown here is derived from an EMBL/GenBank/DDBJ whole genome shotgun (WGS) entry which is preliminary data.</text>
</comment>